<evidence type="ECO:0000256" key="1">
    <source>
        <dbReference type="ARBA" id="ARBA00022490"/>
    </source>
</evidence>
<dbReference type="NCBIfam" id="TIGR00904">
    <property type="entry name" value="mreB"/>
    <property type="match status" value="1"/>
</dbReference>
<protein>
    <recommendedName>
        <fullName evidence="6">Cell shape-determining protein MreB</fullName>
    </recommendedName>
</protein>
<name>A0A6B1DQ46_9CHLR</name>
<evidence type="ECO:0000256" key="4">
    <source>
        <dbReference type="ARBA" id="ARBA00022960"/>
    </source>
</evidence>
<evidence type="ECO:0000256" key="5">
    <source>
        <dbReference type="ARBA" id="ARBA00023458"/>
    </source>
</evidence>
<dbReference type="HAMAP" id="MF_02207">
    <property type="entry name" value="MreB"/>
    <property type="match status" value="1"/>
</dbReference>
<dbReference type="PANTHER" id="PTHR42749:SF1">
    <property type="entry name" value="CELL SHAPE-DETERMINING PROTEIN MREB"/>
    <property type="match status" value="1"/>
</dbReference>
<evidence type="ECO:0000256" key="6">
    <source>
        <dbReference type="HAMAP-Rule" id="MF_02207"/>
    </source>
</evidence>
<keyword evidence="4 6" id="KW-0133">Cell shape</keyword>
<dbReference type="InterPro" id="IPR043129">
    <property type="entry name" value="ATPase_NBD"/>
</dbReference>
<dbReference type="PRINTS" id="PR01652">
    <property type="entry name" value="SHAPEPROTEIN"/>
</dbReference>
<comment type="similarity">
    <text evidence="5 6">Belongs to the FtsA/MreB family.</text>
</comment>
<dbReference type="GO" id="GO:0000902">
    <property type="term" value="P:cell morphogenesis"/>
    <property type="evidence" value="ECO:0007669"/>
    <property type="project" value="InterPro"/>
</dbReference>
<evidence type="ECO:0000313" key="7">
    <source>
        <dbReference type="EMBL" id="MYD89357.1"/>
    </source>
</evidence>
<dbReference type="CDD" id="cd10225">
    <property type="entry name" value="ASKHA_NBD_MreB-like"/>
    <property type="match status" value="1"/>
</dbReference>
<dbReference type="GO" id="GO:0005737">
    <property type="term" value="C:cytoplasm"/>
    <property type="evidence" value="ECO:0007669"/>
    <property type="project" value="UniProtKB-SubCell"/>
</dbReference>
<evidence type="ECO:0000256" key="2">
    <source>
        <dbReference type="ARBA" id="ARBA00022741"/>
    </source>
</evidence>
<dbReference type="Pfam" id="PF06723">
    <property type="entry name" value="MreB_Mbl"/>
    <property type="match status" value="1"/>
</dbReference>
<keyword evidence="2 6" id="KW-0547">Nucleotide-binding</keyword>
<feature type="binding site" evidence="6">
    <location>
        <begin position="299"/>
        <end position="302"/>
    </location>
    <ligand>
        <name>ATP</name>
        <dbReference type="ChEBI" id="CHEBI:30616"/>
    </ligand>
</feature>
<dbReference type="InterPro" id="IPR004753">
    <property type="entry name" value="MreB"/>
</dbReference>
<accession>A0A6B1DQ46</accession>
<evidence type="ECO:0000256" key="3">
    <source>
        <dbReference type="ARBA" id="ARBA00022840"/>
    </source>
</evidence>
<dbReference type="AlphaFoldDB" id="A0A6B1DQ46"/>
<dbReference type="GO" id="GO:0005524">
    <property type="term" value="F:ATP binding"/>
    <property type="evidence" value="ECO:0007669"/>
    <property type="project" value="UniProtKB-KW"/>
</dbReference>
<dbReference type="NCBIfam" id="NF010539">
    <property type="entry name" value="PRK13927.1"/>
    <property type="match status" value="1"/>
</dbReference>
<dbReference type="SUPFAM" id="SSF53067">
    <property type="entry name" value="Actin-like ATPase domain"/>
    <property type="match status" value="2"/>
</dbReference>
<keyword evidence="3 6" id="KW-0067">ATP-binding</keyword>
<dbReference type="GO" id="GO:0008360">
    <property type="term" value="P:regulation of cell shape"/>
    <property type="evidence" value="ECO:0007669"/>
    <property type="project" value="UniProtKB-UniRule"/>
</dbReference>
<comment type="caution">
    <text evidence="7">The sequence shown here is derived from an EMBL/GenBank/DDBJ whole genome shotgun (WGS) entry which is preliminary data.</text>
</comment>
<comment type="subcellular location">
    <subcellularLocation>
        <location evidence="6">Cytoplasm</location>
    </subcellularLocation>
    <text evidence="6">Membrane-associated.</text>
</comment>
<dbReference type="PANTHER" id="PTHR42749">
    <property type="entry name" value="CELL SHAPE-DETERMINING PROTEIN MREB"/>
    <property type="match status" value="1"/>
</dbReference>
<comment type="subunit">
    <text evidence="6">Forms polymers.</text>
</comment>
<dbReference type="InterPro" id="IPR056546">
    <property type="entry name" value="MreB_MamK-like"/>
</dbReference>
<reference evidence="7" key="1">
    <citation type="submission" date="2019-09" db="EMBL/GenBank/DDBJ databases">
        <title>Characterisation of the sponge microbiome using genome-centric metagenomics.</title>
        <authorList>
            <person name="Engelberts J.P."/>
            <person name="Robbins S.J."/>
            <person name="De Goeij J.M."/>
            <person name="Aranda M."/>
            <person name="Bell S.C."/>
            <person name="Webster N.S."/>
        </authorList>
    </citation>
    <scope>NUCLEOTIDE SEQUENCE</scope>
    <source>
        <strain evidence="7">SB0662_bin_9</strain>
    </source>
</reference>
<gene>
    <name evidence="6" type="primary">mreB</name>
    <name evidence="7" type="ORF">F4Y08_03315</name>
</gene>
<organism evidence="7">
    <name type="scientific">Caldilineaceae bacterium SB0662_bin_9</name>
    <dbReference type="NCBI Taxonomy" id="2605258"/>
    <lineage>
        <taxon>Bacteria</taxon>
        <taxon>Bacillati</taxon>
        <taxon>Chloroflexota</taxon>
        <taxon>Caldilineae</taxon>
        <taxon>Caldilineales</taxon>
        <taxon>Caldilineaceae</taxon>
    </lineage>
</organism>
<comment type="caution">
    <text evidence="6">Lacks conserved residue(s) required for the propagation of feature annotation.</text>
</comment>
<keyword evidence="1 6" id="KW-0963">Cytoplasm</keyword>
<feature type="binding site" evidence="6">
    <location>
        <begin position="22"/>
        <end position="24"/>
    </location>
    <ligand>
        <name>ATP</name>
        <dbReference type="ChEBI" id="CHEBI:30616"/>
    </ligand>
</feature>
<dbReference type="Gene3D" id="3.30.420.40">
    <property type="match status" value="3"/>
</dbReference>
<comment type="function">
    <text evidence="6">Forms membrane-associated dynamic filaments that are essential for cell shape determination. Acts by regulating cell wall synthesis and cell elongation, and thus cell shape. A feedback loop between cell geometry and MreB localization may maintain elongated cell shape by targeting cell wall growth to regions of negative cell wall curvature.</text>
</comment>
<proteinExistence type="inferred from homology"/>
<dbReference type="EMBL" id="VXPY01000017">
    <property type="protein sequence ID" value="MYD89357.1"/>
    <property type="molecule type" value="Genomic_DNA"/>
</dbReference>
<sequence length="355" mass="38446">MFNPIDWFLGLFSFDIGIDLGTANTLVHVIREGIVIEEPSVVAIDRSGHRRNRVRAIGSEAREMVGRTPAHIMAVRPLQDGVISDFDVTEKMIHHFIGKVHGNRILGGARPRVVIGIPSGVTEVETRAVREAVLRAGAREVQLVEEPLAAAIGAGLPVAESIGSMIVDIGGGTTEVAVISLGGIVVSRSIRVAGDEMNEDIINFARQKYNLLIGERMAERCKVEIGSAYPMEQERTVFLRGRNLITGLPEATEVSSIEVREALSSSLEVIVEAVRGTLDETPPELMADLMEYGIVLAGGGALLQGLAQRIQDESHINVYVAENPLTSVAVGTGMVLERPDYYRDTLTGIQRRGLR</sequence>
<feature type="binding site" evidence="6">
    <location>
        <begin position="171"/>
        <end position="173"/>
    </location>
    <ligand>
        <name>ATP</name>
        <dbReference type="ChEBI" id="CHEBI:30616"/>
    </ligand>
</feature>